<evidence type="ECO:0000259" key="5">
    <source>
        <dbReference type="Pfam" id="PF00016"/>
    </source>
</evidence>
<evidence type="ECO:0000256" key="2">
    <source>
        <dbReference type="ARBA" id="ARBA00022723"/>
    </source>
</evidence>
<proteinExistence type="inferred from homology"/>
<dbReference type="SFLD" id="SFLDS00014">
    <property type="entry name" value="RuBisCO"/>
    <property type="match status" value="1"/>
</dbReference>
<evidence type="ECO:0000256" key="4">
    <source>
        <dbReference type="RuleBase" id="RU003834"/>
    </source>
</evidence>
<dbReference type="Pfam" id="PF02788">
    <property type="entry name" value="RuBisCO_large_N"/>
    <property type="match status" value="1"/>
</dbReference>
<dbReference type="Gene3D" id="3.20.20.110">
    <property type="entry name" value="Ribulose bisphosphate carboxylase, large subunit, C-terminal domain"/>
    <property type="match status" value="1"/>
</dbReference>
<keyword evidence="2" id="KW-0479">Metal-binding</keyword>
<comment type="caution">
    <text evidence="7">The sequence shown here is derived from an EMBL/GenBank/DDBJ whole genome shotgun (WGS) entry which is preliminary data.</text>
</comment>
<sequence>MTTPVSEPRFTARYWLETAFPVEETAAAMAGEQSTGTFLKLASEADPLVQQQAARIEAVSVLDEVATPSLPGAVAPKGIAPVWRRAEVTLSWPLDSIGPSLPNLLATVAGNLFELRELSGLRLLDITLPQQFLDRYPGPAFGVSGTRRLAGVERLPLIGTIIKPSVGLDAARTAEAVAKLVDAGIDFIKDDELQSDGPACPFEARVDAVMRVINDRAQRFGRKAMYAFNLTGEIDQMRRRHDIVVAAGGTCVMASVNSVGLAGFSALRTHATLPIHAHRNGWGAFYRSPALGFDYRAWSKLWRVAGADHMHVNGLRNKFAEDGTSSIASARACLTPLTEATPATVMPVFSSGQWAGQAGETYERLGSADLIYACGGGIVGHPDGVAAGVESVRAAWEAAMDGETVEARSARTPALATALQFFGKVRG</sequence>
<feature type="domain" description="Ribulose bisphosphate carboxylase large subunit C-terminal" evidence="5">
    <location>
        <begin position="147"/>
        <end position="422"/>
    </location>
</feature>
<comment type="cofactor">
    <cofactor evidence="1">
        <name>Mg(2+)</name>
        <dbReference type="ChEBI" id="CHEBI:18420"/>
    </cofactor>
</comment>
<evidence type="ECO:0000313" key="8">
    <source>
        <dbReference type="Proteomes" id="UP000305654"/>
    </source>
</evidence>
<keyword evidence="8" id="KW-1185">Reference proteome</keyword>
<dbReference type="PANTHER" id="PTHR42704:SF17">
    <property type="entry name" value="RIBULOSE BISPHOSPHATE CARBOXYLASE LARGE CHAIN"/>
    <property type="match status" value="1"/>
</dbReference>
<name>A0A5R9J301_9PROT</name>
<dbReference type="Proteomes" id="UP000305654">
    <property type="component" value="Unassembled WGS sequence"/>
</dbReference>
<dbReference type="SUPFAM" id="SSF54966">
    <property type="entry name" value="RuBisCO, large subunit, small (N-terminal) domain"/>
    <property type="match status" value="1"/>
</dbReference>
<dbReference type="GO" id="GO:0000287">
    <property type="term" value="F:magnesium ion binding"/>
    <property type="evidence" value="ECO:0007669"/>
    <property type="project" value="InterPro"/>
</dbReference>
<evidence type="ECO:0000256" key="3">
    <source>
        <dbReference type="ARBA" id="ARBA00022842"/>
    </source>
</evidence>
<dbReference type="PANTHER" id="PTHR42704">
    <property type="entry name" value="RIBULOSE BISPHOSPHATE CARBOXYLASE"/>
    <property type="match status" value="1"/>
</dbReference>
<accession>A0A5R9J301</accession>
<dbReference type="InterPro" id="IPR036422">
    <property type="entry name" value="RuBisCO_lsu_N_sf"/>
</dbReference>
<protein>
    <submittedName>
        <fullName evidence="7">Ribulose 1,5-bisphosphate carboxylase</fullName>
    </submittedName>
</protein>
<reference evidence="7 8" key="1">
    <citation type="submission" date="2019-05" db="EMBL/GenBank/DDBJ databases">
        <authorList>
            <person name="Pankratov T."/>
            <person name="Grouzdev D."/>
        </authorList>
    </citation>
    <scope>NUCLEOTIDE SEQUENCE [LARGE SCALE GENOMIC DNA]</scope>
    <source>
        <strain evidence="7 8">KEBCLARHB70R</strain>
    </source>
</reference>
<evidence type="ECO:0000256" key="1">
    <source>
        <dbReference type="ARBA" id="ARBA00001946"/>
    </source>
</evidence>
<dbReference type="CDD" id="cd08207">
    <property type="entry name" value="RLP_NonPhot"/>
    <property type="match status" value="1"/>
</dbReference>
<dbReference type="EMBL" id="VCDI01000007">
    <property type="protein sequence ID" value="TLU71349.1"/>
    <property type="molecule type" value="Genomic_DNA"/>
</dbReference>
<dbReference type="InterPro" id="IPR036376">
    <property type="entry name" value="RuBisCO_lsu_C_sf"/>
</dbReference>
<dbReference type="AlphaFoldDB" id="A0A5R9J301"/>
<dbReference type="OrthoDB" id="9764279at2"/>
<keyword evidence="3" id="KW-0460">Magnesium</keyword>
<dbReference type="InterPro" id="IPR033966">
    <property type="entry name" value="RuBisCO"/>
</dbReference>
<dbReference type="InterPro" id="IPR020878">
    <property type="entry name" value="RuBisCo_large_chain_AS"/>
</dbReference>
<dbReference type="InterPro" id="IPR000685">
    <property type="entry name" value="RuBisCO_lsu_C"/>
</dbReference>
<evidence type="ECO:0000313" key="7">
    <source>
        <dbReference type="EMBL" id="TLU71349.1"/>
    </source>
</evidence>
<dbReference type="GO" id="GO:0016984">
    <property type="term" value="F:ribulose-bisphosphate carboxylase activity"/>
    <property type="evidence" value="ECO:0007669"/>
    <property type="project" value="InterPro"/>
</dbReference>
<feature type="domain" description="Ribulose bisphosphate carboxylase large subunit ferrodoxin-like N-terminal" evidence="6">
    <location>
        <begin position="20"/>
        <end position="132"/>
    </location>
</feature>
<evidence type="ECO:0000259" key="6">
    <source>
        <dbReference type="Pfam" id="PF02788"/>
    </source>
</evidence>
<dbReference type="Gene3D" id="3.30.70.150">
    <property type="entry name" value="RuBisCO large subunit, N-terminal domain"/>
    <property type="match status" value="1"/>
</dbReference>
<dbReference type="PROSITE" id="PS00157">
    <property type="entry name" value="RUBISCO_LARGE"/>
    <property type="match status" value="1"/>
</dbReference>
<comment type="similarity">
    <text evidence="4">Belongs to the RuBisCO large chain family.</text>
</comment>
<dbReference type="GO" id="GO:0015977">
    <property type="term" value="P:carbon fixation"/>
    <property type="evidence" value="ECO:0007669"/>
    <property type="project" value="InterPro"/>
</dbReference>
<organism evidence="7 8">
    <name type="scientific">Lichenicoccus roseus</name>
    <dbReference type="NCBI Taxonomy" id="2683649"/>
    <lineage>
        <taxon>Bacteria</taxon>
        <taxon>Pseudomonadati</taxon>
        <taxon>Pseudomonadota</taxon>
        <taxon>Alphaproteobacteria</taxon>
        <taxon>Acetobacterales</taxon>
        <taxon>Acetobacteraceae</taxon>
        <taxon>Lichenicoccus</taxon>
    </lineage>
</organism>
<gene>
    <name evidence="7" type="ORF">FE263_17805</name>
</gene>
<dbReference type="Pfam" id="PF00016">
    <property type="entry name" value="RuBisCO_large"/>
    <property type="match status" value="1"/>
</dbReference>
<dbReference type="SFLD" id="SFLDG00301">
    <property type="entry name" value="RuBisCO-like_proteins"/>
    <property type="match status" value="1"/>
</dbReference>
<dbReference type="InterPro" id="IPR017443">
    <property type="entry name" value="RuBisCO_lsu_fd_N"/>
</dbReference>
<dbReference type="SUPFAM" id="SSF51649">
    <property type="entry name" value="RuBisCo, C-terminal domain"/>
    <property type="match status" value="1"/>
</dbReference>